<evidence type="ECO:0000256" key="1">
    <source>
        <dbReference type="ARBA" id="ARBA00010923"/>
    </source>
</evidence>
<name>A0A1R4HGQ7_9GAMM</name>
<dbReference type="RefSeq" id="WP_143341676.1">
    <property type="nucleotide sequence ID" value="NZ_FUKJ01000419.1"/>
</dbReference>
<reference evidence="6" key="1">
    <citation type="submission" date="2017-02" db="EMBL/GenBank/DDBJ databases">
        <authorList>
            <person name="Daims H."/>
        </authorList>
    </citation>
    <scope>NUCLEOTIDE SEQUENCE [LARGE SCALE GENOMIC DNA]</scope>
</reference>
<evidence type="ECO:0000256" key="3">
    <source>
        <dbReference type="ARBA" id="ARBA00023125"/>
    </source>
</evidence>
<dbReference type="GO" id="GO:0009307">
    <property type="term" value="P:DNA restriction-modification system"/>
    <property type="evidence" value="ECO:0007669"/>
    <property type="project" value="UniProtKB-KW"/>
</dbReference>
<feature type="domain" description="Type I restriction modification DNA specificity" evidence="4">
    <location>
        <begin position="68"/>
        <end position="189"/>
    </location>
</feature>
<dbReference type="Pfam" id="PF01420">
    <property type="entry name" value="Methylase_S"/>
    <property type="match status" value="2"/>
</dbReference>
<dbReference type="InterPro" id="IPR052021">
    <property type="entry name" value="Type-I_RS_S_subunit"/>
</dbReference>
<feature type="domain" description="Type I restriction modification DNA specificity" evidence="4">
    <location>
        <begin position="218"/>
        <end position="382"/>
    </location>
</feature>
<evidence type="ECO:0000313" key="6">
    <source>
        <dbReference type="Proteomes" id="UP000195442"/>
    </source>
</evidence>
<comment type="similarity">
    <text evidence="1">Belongs to the type-I restriction system S methylase family.</text>
</comment>
<dbReference type="Gene3D" id="3.90.220.20">
    <property type="entry name" value="DNA methylase specificity domains"/>
    <property type="match status" value="2"/>
</dbReference>
<accession>A0A1R4HGQ7</accession>
<keyword evidence="3" id="KW-0238">DNA-binding</keyword>
<evidence type="ECO:0000256" key="2">
    <source>
        <dbReference type="ARBA" id="ARBA00022747"/>
    </source>
</evidence>
<dbReference type="InterPro" id="IPR044946">
    <property type="entry name" value="Restrct_endonuc_typeI_TRD_sf"/>
</dbReference>
<dbReference type="PANTHER" id="PTHR30408">
    <property type="entry name" value="TYPE-1 RESTRICTION ENZYME ECOKI SPECIFICITY PROTEIN"/>
    <property type="match status" value="1"/>
</dbReference>
<keyword evidence="5" id="KW-0255">Endonuclease</keyword>
<keyword evidence="6" id="KW-1185">Reference proteome</keyword>
<gene>
    <name evidence="5" type="ORF">CRENPOLYSF2_550005</name>
</gene>
<dbReference type="SUPFAM" id="SSF116734">
    <property type="entry name" value="DNA methylase specificity domain"/>
    <property type="match status" value="2"/>
</dbReference>
<dbReference type="OrthoDB" id="9798929at2"/>
<dbReference type="Proteomes" id="UP000195442">
    <property type="component" value="Unassembled WGS sequence"/>
</dbReference>
<keyword evidence="5" id="KW-0378">Hydrolase</keyword>
<evidence type="ECO:0000313" key="5">
    <source>
        <dbReference type="EMBL" id="SJM95405.1"/>
    </source>
</evidence>
<dbReference type="InterPro" id="IPR000055">
    <property type="entry name" value="Restrct_endonuc_typeI_TRD"/>
</dbReference>
<proteinExistence type="inferred from homology"/>
<evidence type="ECO:0000259" key="4">
    <source>
        <dbReference type="Pfam" id="PF01420"/>
    </source>
</evidence>
<keyword evidence="5" id="KW-0540">Nuclease</keyword>
<keyword evidence="2" id="KW-0680">Restriction system</keyword>
<sequence>MGSFEMIKISELISSGEAILQTGPFGTQLKASDYVEDGIPVINVRNVGFGNIKQNDLEYLDEKMVVKLSIHQLQKGDIVFGRKGAVERHAFINDIGDGWIQGSDCLRLRIQSERINNRFISYFFRTKAHQDWMMALCSFGATMASLNQDIVKLITIPLPPIKVQDKIAAILSAYDDLIENNKRRIALLEKMAEEIYREWFVRFRFPGYQTAEFEKGIPKGWHYEKLENLCEQIQRGISPKYSEESTRLVINQKCIRDERIDLSEARHHDSKVASNKYIRFGDALINSTGVGTLGRVAIVEFHPEKITVDSHVTICRADPRKIDPIYLATTALKLKNYFEFMAAGSTGQVELNRSLIAGIKIIVPPKDLMEEFSKQIVHVFKQKQVLFETNDNLVKTKNMLLPRLISGKLSVEHLDIQFPPSMQDAKSTH</sequence>
<organism evidence="5 6">
    <name type="scientific">Crenothrix polyspora</name>
    <dbReference type="NCBI Taxonomy" id="360316"/>
    <lineage>
        <taxon>Bacteria</taxon>
        <taxon>Pseudomonadati</taxon>
        <taxon>Pseudomonadota</taxon>
        <taxon>Gammaproteobacteria</taxon>
        <taxon>Methylococcales</taxon>
        <taxon>Crenotrichaceae</taxon>
        <taxon>Crenothrix</taxon>
    </lineage>
</organism>
<dbReference type="GO" id="GO:0003677">
    <property type="term" value="F:DNA binding"/>
    <property type="evidence" value="ECO:0007669"/>
    <property type="project" value="UniProtKB-KW"/>
</dbReference>
<protein>
    <submittedName>
        <fullName evidence="5">Restriction endonuclease S subunit</fullName>
    </submittedName>
</protein>
<dbReference type="EMBL" id="FUKJ01000419">
    <property type="protein sequence ID" value="SJM95405.1"/>
    <property type="molecule type" value="Genomic_DNA"/>
</dbReference>
<dbReference type="GO" id="GO:0004519">
    <property type="term" value="F:endonuclease activity"/>
    <property type="evidence" value="ECO:0007669"/>
    <property type="project" value="UniProtKB-KW"/>
</dbReference>
<dbReference type="AlphaFoldDB" id="A0A1R4HGQ7"/>
<dbReference type="PANTHER" id="PTHR30408:SF13">
    <property type="entry name" value="TYPE I RESTRICTION ENZYME HINDI SPECIFICITY SUBUNIT"/>
    <property type="match status" value="1"/>
</dbReference>